<dbReference type="GO" id="GO:0003700">
    <property type="term" value="F:DNA-binding transcription factor activity"/>
    <property type="evidence" value="ECO:0007669"/>
    <property type="project" value="TreeGrafter"/>
</dbReference>
<dbReference type="Gene3D" id="1.10.357.10">
    <property type="entry name" value="Tetracycline Repressor, domain 2"/>
    <property type="match status" value="1"/>
</dbReference>
<dbReference type="Pfam" id="PF00440">
    <property type="entry name" value="TetR_N"/>
    <property type="match status" value="1"/>
</dbReference>
<dbReference type="InterPro" id="IPR009057">
    <property type="entry name" value="Homeodomain-like_sf"/>
</dbReference>
<keyword evidence="3" id="KW-0804">Transcription</keyword>
<keyword evidence="2" id="KW-0238">DNA-binding</keyword>
<evidence type="ECO:0000313" key="5">
    <source>
        <dbReference type="EMBL" id="VAX32219.1"/>
    </source>
</evidence>
<dbReference type="SUPFAM" id="SSF46689">
    <property type="entry name" value="Homeodomain-like"/>
    <property type="match status" value="1"/>
</dbReference>
<keyword evidence="1" id="KW-0805">Transcription regulation</keyword>
<evidence type="ECO:0000256" key="3">
    <source>
        <dbReference type="ARBA" id="ARBA00023163"/>
    </source>
</evidence>
<dbReference type="EMBL" id="UOGG01000189">
    <property type="protein sequence ID" value="VAX32219.1"/>
    <property type="molecule type" value="Genomic_DNA"/>
</dbReference>
<evidence type="ECO:0000256" key="2">
    <source>
        <dbReference type="ARBA" id="ARBA00023125"/>
    </source>
</evidence>
<organism evidence="5">
    <name type="scientific">hydrothermal vent metagenome</name>
    <dbReference type="NCBI Taxonomy" id="652676"/>
    <lineage>
        <taxon>unclassified sequences</taxon>
        <taxon>metagenomes</taxon>
        <taxon>ecological metagenomes</taxon>
    </lineage>
</organism>
<evidence type="ECO:0000256" key="1">
    <source>
        <dbReference type="ARBA" id="ARBA00023015"/>
    </source>
</evidence>
<evidence type="ECO:0000259" key="4">
    <source>
        <dbReference type="PROSITE" id="PS50977"/>
    </source>
</evidence>
<dbReference type="PRINTS" id="PR00455">
    <property type="entry name" value="HTHTETR"/>
</dbReference>
<dbReference type="PROSITE" id="PS50977">
    <property type="entry name" value="HTH_TETR_2"/>
    <property type="match status" value="1"/>
</dbReference>
<dbReference type="AlphaFoldDB" id="A0A3B1CQ34"/>
<gene>
    <name evidence="5" type="ORF">MNBD_NITROSPINAE05-830</name>
</gene>
<proteinExistence type="predicted"/>
<dbReference type="InterPro" id="IPR001647">
    <property type="entry name" value="HTH_TetR"/>
</dbReference>
<dbReference type="PANTHER" id="PTHR30055:SF151">
    <property type="entry name" value="TRANSCRIPTIONAL REGULATORY PROTEIN"/>
    <property type="match status" value="1"/>
</dbReference>
<dbReference type="PANTHER" id="PTHR30055">
    <property type="entry name" value="HTH-TYPE TRANSCRIPTIONAL REGULATOR RUTR"/>
    <property type="match status" value="1"/>
</dbReference>
<dbReference type="InterPro" id="IPR041478">
    <property type="entry name" value="TetR_C_27"/>
</dbReference>
<dbReference type="GO" id="GO:0000976">
    <property type="term" value="F:transcription cis-regulatory region binding"/>
    <property type="evidence" value="ECO:0007669"/>
    <property type="project" value="TreeGrafter"/>
</dbReference>
<reference evidence="5" key="1">
    <citation type="submission" date="2018-06" db="EMBL/GenBank/DDBJ databases">
        <authorList>
            <person name="Zhirakovskaya E."/>
        </authorList>
    </citation>
    <scope>NUCLEOTIDE SEQUENCE</scope>
</reference>
<protein>
    <recommendedName>
        <fullName evidence="4">HTH tetR-type domain-containing protein</fullName>
    </recommendedName>
</protein>
<accession>A0A3B1CQ34</accession>
<dbReference type="InterPro" id="IPR050109">
    <property type="entry name" value="HTH-type_TetR-like_transc_reg"/>
</dbReference>
<sequence length="199" mass="22397">MKIAEQISEEIKNQILDAAFERFGRFGICKTTMVEIAKDCDMSAGNLYRYYPNKKEIAAGCAVRCMRAAEDLCREVLKRPGLLPAERLTTFVLRKLNYLHQQFSDHPPLFELVTYVCGERGDMVNCHMEVLQSLVAEILAEGNRTGDFDIPDVLGTAKVFLAATTKFITPHFMGGFELKDLENEACEVVQLLVQGLAKR</sequence>
<feature type="domain" description="HTH tetR-type" evidence="4">
    <location>
        <begin position="9"/>
        <end position="69"/>
    </location>
</feature>
<name>A0A3B1CQ34_9ZZZZ</name>
<dbReference type="Pfam" id="PF17935">
    <property type="entry name" value="TetR_C_27"/>
    <property type="match status" value="1"/>
</dbReference>